<reference evidence="1 2" key="1">
    <citation type="journal article" date="2018" name="PLoS Pathog.">
        <title>Evolution of structural diversity of trichothecenes, a family of toxins produced by plant pathogenic and entomopathogenic fungi.</title>
        <authorList>
            <person name="Proctor R.H."/>
            <person name="McCormick S.P."/>
            <person name="Kim H.S."/>
            <person name="Cardoza R.E."/>
            <person name="Stanley A.M."/>
            <person name="Lindo L."/>
            <person name="Kelly A."/>
            <person name="Brown D.W."/>
            <person name="Lee T."/>
            <person name="Vaughan M.M."/>
            <person name="Alexander N.J."/>
            <person name="Busman M."/>
            <person name="Gutierrez S."/>
        </authorList>
    </citation>
    <scope>NUCLEOTIDE SEQUENCE [LARGE SCALE GENOMIC DNA]</scope>
    <source>
        <strain evidence="1 2">NRRL 13405</strain>
    </source>
</reference>
<protein>
    <submittedName>
        <fullName evidence="1">Uncharacterized protein</fullName>
    </submittedName>
</protein>
<gene>
    <name evidence="1" type="ORF">FIE12Z_6932</name>
</gene>
<accession>A0A395MM73</accession>
<dbReference type="Proteomes" id="UP000265631">
    <property type="component" value="Unassembled WGS sequence"/>
</dbReference>
<keyword evidence="2" id="KW-1185">Reference proteome</keyword>
<evidence type="ECO:0000313" key="2">
    <source>
        <dbReference type="Proteomes" id="UP000265631"/>
    </source>
</evidence>
<evidence type="ECO:0000313" key="1">
    <source>
        <dbReference type="EMBL" id="RFN48877.1"/>
    </source>
</evidence>
<dbReference type="AlphaFoldDB" id="A0A395MM73"/>
<dbReference type="EMBL" id="PXXK01000193">
    <property type="protein sequence ID" value="RFN48877.1"/>
    <property type="molecule type" value="Genomic_DNA"/>
</dbReference>
<dbReference type="STRING" id="2594813.A0A395MM73"/>
<sequence length="302" mass="32983">MKLVSYLFTVSSVYFGFHVVAQNNSNSSDTQCPRIVEDLTEGDVNFNATGTTNLSLLEHDNWHLSMTFHFRLARNTTTVKDVSSMGEHAVFLSVPESLPGTTSGKEIELCYYEMDPVNATSDSDSGESNDMGASCDGILSEECQEALRGAPRPRDGDCPNLDIEEACGRPIRLWTNKPFDLSQQDCTLNSLPQVDIPDGYQTQMIMWQGKSLPVAEEAFLDSYDLLVRQPFPVLITARLPGEHQNGAAEIACLATKDISEGSRVPQTSGSEGPTAFALSCRGSTVTVVLQGLFYREKHGIVG</sequence>
<proteinExistence type="predicted"/>
<name>A0A395MM73_9HYPO</name>
<organism evidence="1 2">
    <name type="scientific">Fusarium flagelliforme</name>
    <dbReference type="NCBI Taxonomy" id="2675880"/>
    <lineage>
        <taxon>Eukaryota</taxon>
        <taxon>Fungi</taxon>
        <taxon>Dikarya</taxon>
        <taxon>Ascomycota</taxon>
        <taxon>Pezizomycotina</taxon>
        <taxon>Sordariomycetes</taxon>
        <taxon>Hypocreomycetidae</taxon>
        <taxon>Hypocreales</taxon>
        <taxon>Nectriaceae</taxon>
        <taxon>Fusarium</taxon>
        <taxon>Fusarium incarnatum-equiseti species complex</taxon>
    </lineage>
</organism>
<comment type="caution">
    <text evidence="1">The sequence shown here is derived from an EMBL/GenBank/DDBJ whole genome shotgun (WGS) entry which is preliminary data.</text>
</comment>